<comment type="caution">
    <text evidence="1">The sequence shown here is derived from an EMBL/GenBank/DDBJ whole genome shotgun (WGS) entry which is preliminary data.</text>
</comment>
<proteinExistence type="predicted"/>
<protein>
    <submittedName>
        <fullName evidence="1">20250_t:CDS:1</fullName>
    </submittedName>
</protein>
<dbReference type="Proteomes" id="UP000789759">
    <property type="component" value="Unassembled WGS sequence"/>
</dbReference>
<accession>A0A9N9PDY4</accession>
<keyword evidence="2" id="KW-1185">Reference proteome</keyword>
<organism evidence="1 2">
    <name type="scientific">Cetraspora pellucida</name>
    <dbReference type="NCBI Taxonomy" id="1433469"/>
    <lineage>
        <taxon>Eukaryota</taxon>
        <taxon>Fungi</taxon>
        <taxon>Fungi incertae sedis</taxon>
        <taxon>Mucoromycota</taxon>
        <taxon>Glomeromycotina</taxon>
        <taxon>Glomeromycetes</taxon>
        <taxon>Diversisporales</taxon>
        <taxon>Gigasporaceae</taxon>
        <taxon>Cetraspora</taxon>
    </lineage>
</organism>
<name>A0A9N9PDY4_9GLOM</name>
<dbReference type="EMBL" id="CAJVQA010039790">
    <property type="protein sequence ID" value="CAG8812370.1"/>
    <property type="molecule type" value="Genomic_DNA"/>
</dbReference>
<sequence>KVAEQLTIYTKLLESSKNSLNEEDYASNASNVSEMDLTMTSI</sequence>
<reference evidence="1" key="1">
    <citation type="submission" date="2021-06" db="EMBL/GenBank/DDBJ databases">
        <authorList>
            <person name="Kallberg Y."/>
            <person name="Tangrot J."/>
            <person name="Rosling A."/>
        </authorList>
    </citation>
    <scope>NUCLEOTIDE SEQUENCE</scope>
    <source>
        <strain evidence="1">FL966</strain>
    </source>
</reference>
<evidence type="ECO:0000313" key="1">
    <source>
        <dbReference type="EMBL" id="CAG8812370.1"/>
    </source>
</evidence>
<dbReference type="AlphaFoldDB" id="A0A9N9PDY4"/>
<feature type="non-terminal residue" evidence="1">
    <location>
        <position position="1"/>
    </location>
</feature>
<evidence type="ECO:0000313" key="2">
    <source>
        <dbReference type="Proteomes" id="UP000789759"/>
    </source>
</evidence>
<gene>
    <name evidence="1" type="ORF">CPELLU_LOCUS18788</name>
</gene>